<dbReference type="GeneTree" id="ENSGT00940000178035"/>
<keyword evidence="2" id="KW-1185">Reference proteome</keyword>
<name>A0A3B4TY07_SERDU</name>
<organism evidence="1 2">
    <name type="scientific">Seriola dumerili</name>
    <name type="common">Greater amberjack</name>
    <name type="synonym">Caranx dumerili</name>
    <dbReference type="NCBI Taxonomy" id="41447"/>
    <lineage>
        <taxon>Eukaryota</taxon>
        <taxon>Metazoa</taxon>
        <taxon>Chordata</taxon>
        <taxon>Craniata</taxon>
        <taxon>Vertebrata</taxon>
        <taxon>Euteleostomi</taxon>
        <taxon>Actinopterygii</taxon>
        <taxon>Neopterygii</taxon>
        <taxon>Teleostei</taxon>
        <taxon>Neoteleostei</taxon>
        <taxon>Acanthomorphata</taxon>
        <taxon>Carangaria</taxon>
        <taxon>Carangiformes</taxon>
        <taxon>Carangidae</taxon>
        <taxon>Seriola</taxon>
    </lineage>
</organism>
<proteinExistence type="predicted"/>
<reference evidence="1" key="1">
    <citation type="submission" date="2025-08" db="UniProtKB">
        <authorList>
            <consortium name="Ensembl"/>
        </authorList>
    </citation>
    <scope>IDENTIFICATION</scope>
</reference>
<dbReference type="Ensembl" id="ENSSDUT00000011393.1">
    <property type="protein sequence ID" value="ENSSDUP00000011186.1"/>
    <property type="gene ID" value="ENSSDUG00000008172.1"/>
</dbReference>
<reference evidence="1" key="2">
    <citation type="submission" date="2025-09" db="UniProtKB">
        <authorList>
            <consortium name="Ensembl"/>
        </authorList>
    </citation>
    <scope>IDENTIFICATION</scope>
</reference>
<dbReference type="Proteomes" id="UP000261420">
    <property type="component" value="Unplaced"/>
</dbReference>
<sequence length="35" mass="4162">YKFDDGQSYPTKCFPARTLLSRRKDGGHWLVAYRK</sequence>
<accession>A0A3B4TY07</accession>
<evidence type="ECO:0000313" key="1">
    <source>
        <dbReference type="Ensembl" id="ENSSDUP00000011186.1"/>
    </source>
</evidence>
<protein>
    <submittedName>
        <fullName evidence="1">Uncharacterized protein</fullName>
    </submittedName>
</protein>
<dbReference type="AlphaFoldDB" id="A0A3B4TY07"/>
<dbReference type="STRING" id="41447.ENSSDUP00000011186"/>
<evidence type="ECO:0000313" key="2">
    <source>
        <dbReference type="Proteomes" id="UP000261420"/>
    </source>
</evidence>